<feature type="transmembrane region" description="Helical" evidence="1">
    <location>
        <begin position="103"/>
        <end position="123"/>
    </location>
</feature>
<evidence type="ECO:0000313" key="3">
    <source>
        <dbReference type="Proteomes" id="UP000663850"/>
    </source>
</evidence>
<dbReference type="EMBL" id="CAJMWZ010001167">
    <property type="protein sequence ID" value="CAE6432708.1"/>
    <property type="molecule type" value="Genomic_DNA"/>
</dbReference>
<protein>
    <submittedName>
        <fullName evidence="2">Uncharacterized protein</fullName>
    </submittedName>
</protein>
<dbReference type="AlphaFoldDB" id="A0A8H2XVH4"/>
<sequence>MVDSNYTFGYGQGKDNSDYGSFFVAEYGDKRVGVRGDRDYKVAIESIRKLFPALSNISSSQITLSAFISRLDCEIELHEGIWDQALPEIKIVKVSVVRTDPDVGAVGVAVGILLCIWFIVYLCGR</sequence>
<evidence type="ECO:0000256" key="1">
    <source>
        <dbReference type="SAM" id="Phobius"/>
    </source>
</evidence>
<proteinExistence type="predicted"/>
<gene>
    <name evidence="2" type="ORF">RDB_LOCUS20964</name>
</gene>
<dbReference type="Proteomes" id="UP000663850">
    <property type="component" value="Unassembled WGS sequence"/>
</dbReference>
<keyword evidence="1" id="KW-0812">Transmembrane</keyword>
<comment type="caution">
    <text evidence="2">The sequence shown here is derived from an EMBL/GenBank/DDBJ whole genome shotgun (WGS) entry which is preliminary data.</text>
</comment>
<organism evidence="2 3">
    <name type="scientific">Rhizoctonia solani</name>
    <dbReference type="NCBI Taxonomy" id="456999"/>
    <lineage>
        <taxon>Eukaryota</taxon>
        <taxon>Fungi</taxon>
        <taxon>Dikarya</taxon>
        <taxon>Basidiomycota</taxon>
        <taxon>Agaricomycotina</taxon>
        <taxon>Agaricomycetes</taxon>
        <taxon>Cantharellales</taxon>
        <taxon>Ceratobasidiaceae</taxon>
        <taxon>Rhizoctonia</taxon>
    </lineage>
</organism>
<reference evidence="2" key="1">
    <citation type="submission" date="2021-01" db="EMBL/GenBank/DDBJ databases">
        <authorList>
            <person name="Kaushik A."/>
        </authorList>
    </citation>
    <scope>NUCLEOTIDE SEQUENCE</scope>
    <source>
        <strain evidence="2">Type strain: AG8-Rh-89/</strain>
    </source>
</reference>
<keyword evidence="1" id="KW-1133">Transmembrane helix</keyword>
<keyword evidence="1" id="KW-0472">Membrane</keyword>
<name>A0A8H2XVH4_9AGAM</name>
<evidence type="ECO:0000313" key="2">
    <source>
        <dbReference type="EMBL" id="CAE6432708.1"/>
    </source>
</evidence>
<accession>A0A8H2XVH4</accession>